<keyword evidence="7" id="KW-1003">Cell membrane</keyword>
<keyword evidence="2 7" id="KW-0813">Transport</keyword>
<evidence type="ECO:0000256" key="3">
    <source>
        <dbReference type="ARBA" id="ARBA00022781"/>
    </source>
</evidence>
<name>A0ABS5U9G1_9BACT</name>
<dbReference type="EMBL" id="JAHDYS010000009">
    <property type="protein sequence ID" value="MBT1072297.1"/>
    <property type="molecule type" value="Genomic_DNA"/>
</dbReference>
<proteinExistence type="inferred from homology"/>
<dbReference type="NCBIfam" id="NF004402">
    <property type="entry name" value="PRK05758.2-2"/>
    <property type="match status" value="1"/>
</dbReference>
<protein>
    <recommendedName>
        <fullName evidence="7">ATP synthase subunit delta</fullName>
    </recommendedName>
    <alternativeName>
        <fullName evidence="7">ATP synthase F(1) sector subunit delta</fullName>
    </alternativeName>
    <alternativeName>
        <fullName evidence="7">F-type ATPase subunit delta</fullName>
        <shortName evidence="7">F-ATPase subunit delta</shortName>
    </alternativeName>
</protein>
<dbReference type="InterPro" id="IPR000711">
    <property type="entry name" value="ATPase_OSCP/dsu"/>
</dbReference>
<evidence type="ECO:0000256" key="2">
    <source>
        <dbReference type="ARBA" id="ARBA00022448"/>
    </source>
</evidence>
<dbReference type="Pfam" id="PF00213">
    <property type="entry name" value="OSCP"/>
    <property type="match status" value="1"/>
</dbReference>
<keyword evidence="7" id="KW-0139">CF(1)</keyword>
<keyword evidence="5 7" id="KW-0472">Membrane</keyword>
<organism evidence="8 9">
    <name type="scientific">Pelotalea chapellei</name>
    <dbReference type="NCBI Taxonomy" id="44671"/>
    <lineage>
        <taxon>Bacteria</taxon>
        <taxon>Pseudomonadati</taxon>
        <taxon>Thermodesulfobacteriota</taxon>
        <taxon>Desulfuromonadia</taxon>
        <taxon>Geobacterales</taxon>
        <taxon>Geobacteraceae</taxon>
        <taxon>Pelotalea</taxon>
    </lineage>
</organism>
<evidence type="ECO:0000256" key="7">
    <source>
        <dbReference type="HAMAP-Rule" id="MF_01416"/>
    </source>
</evidence>
<keyword evidence="4 7" id="KW-0406">Ion transport</keyword>
<keyword evidence="3 7" id="KW-0375">Hydrogen ion transport</keyword>
<comment type="function">
    <text evidence="7">F(1)F(0) ATP synthase produces ATP from ADP in the presence of a proton or sodium gradient. F-type ATPases consist of two structural domains, F(1) containing the extramembraneous catalytic core and F(0) containing the membrane proton channel, linked together by a central stalk and a peripheral stalk. During catalysis, ATP synthesis in the catalytic domain of F(1) is coupled via a rotary mechanism of the central stalk subunits to proton translocation.</text>
</comment>
<dbReference type="PANTHER" id="PTHR11910">
    <property type="entry name" value="ATP SYNTHASE DELTA CHAIN"/>
    <property type="match status" value="1"/>
</dbReference>
<dbReference type="PRINTS" id="PR00125">
    <property type="entry name" value="ATPASEDELTA"/>
</dbReference>
<reference evidence="8 9" key="1">
    <citation type="submission" date="2021-05" db="EMBL/GenBank/DDBJ databases">
        <title>The draft genome of Geobacter chapellei DSM 13688.</title>
        <authorList>
            <person name="Xu Z."/>
            <person name="Masuda Y."/>
            <person name="Itoh H."/>
            <person name="Senoo K."/>
        </authorList>
    </citation>
    <scope>NUCLEOTIDE SEQUENCE [LARGE SCALE GENOMIC DNA]</scope>
    <source>
        <strain evidence="8 9">DSM 13688</strain>
    </source>
</reference>
<dbReference type="SUPFAM" id="SSF47928">
    <property type="entry name" value="N-terminal domain of the delta subunit of the F1F0-ATP synthase"/>
    <property type="match status" value="1"/>
</dbReference>
<dbReference type="NCBIfam" id="TIGR01145">
    <property type="entry name" value="ATP_synt_delta"/>
    <property type="match status" value="1"/>
</dbReference>
<evidence type="ECO:0000256" key="5">
    <source>
        <dbReference type="ARBA" id="ARBA00023136"/>
    </source>
</evidence>
<dbReference type="RefSeq" id="WP_214299073.1">
    <property type="nucleotide sequence ID" value="NZ_JAHDYS010000009.1"/>
</dbReference>
<evidence type="ECO:0000256" key="1">
    <source>
        <dbReference type="ARBA" id="ARBA00004370"/>
    </source>
</evidence>
<dbReference type="HAMAP" id="MF_01416">
    <property type="entry name" value="ATP_synth_delta_bact"/>
    <property type="match status" value="1"/>
</dbReference>
<comment type="caution">
    <text evidence="8">The sequence shown here is derived from an EMBL/GenBank/DDBJ whole genome shotgun (WGS) entry which is preliminary data.</text>
</comment>
<evidence type="ECO:0000256" key="4">
    <source>
        <dbReference type="ARBA" id="ARBA00023065"/>
    </source>
</evidence>
<accession>A0ABS5U9G1</accession>
<comment type="similarity">
    <text evidence="7">Belongs to the ATPase delta chain family.</text>
</comment>
<dbReference type="NCBIfam" id="NF004403">
    <property type="entry name" value="PRK05758.2-4"/>
    <property type="match status" value="1"/>
</dbReference>
<keyword evidence="9" id="KW-1185">Reference proteome</keyword>
<evidence type="ECO:0000256" key="6">
    <source>
        <dbReference type="ARBA" id="ARBA00023310"/>
    </source>
</evidence>
<comment type="subcellular location">
    <subcellularLocation>
        <location evidence="7">Cell membrane</location>
        <topology evidence="7">Peripheral membrane protein</topology>
    </subcellularLocation>
    <subcellularLocation>
        <location evidence="1">Membrane</location>
    </subcellularLocation>
</comment>
<comment type="function">
    <text evidence="7">This protein is part of the stalk that links CF(0) to CF(1). It either transmits conformational changes from CF(0) to CF(1) or is implicated in proton conduction.</text>
</comment>
<sequence>MINNTIAKRYAKALVQIGSENGQVDSFRKELAAINDLFAANADVGAAFANPAFTAEQKRQIMKELVVKLGCSELVGNFLMLLVDKNRVAFLSQIVHTYETFSDEQSGTIRPVIRTAFPLEENQVNLIQGALEKKSGKKVIPEVAIDKSLLGGVVIQIGDIAYDSSVKTQLKRIQDILQKG</sequence>
<gene>
    <name evidence="7" type="primary">atpH</name>
    <name evidence="8" type="ORF">KJB30_10905</name>
</gene>
<dbReference type="InterPro" id="IPR026015">
    <property type="entry name" value="ATP_synth_OSCP/delta_N_sf"/>
</dbReference>
<dbReference type="Gene3D" id="1.10.520.20">
    <property type="entry name" value="N-terminal domain of the delta subunit of the F1F0-ATP synthase"/>
    <property type="match status" value="1"/>
</dbReference>
<keyword evidence="6 7" id="KW-0066">ATP synthesis</keyword>
<evidence type="ECO:0000313" key="8">
    <source>
        <dbReference type="EMBL" id="MBT1072297.1"/>
    </source>
</evidence>
<dbReference type="Proteomes" id="UP000784128">
    <property type="component" value="Unassembled WGS sequence"/>
</dbReference>
<evidence type="ECO:0000313" key="9">
    <source>
        <dbReference type="Proteomes" id="UP000784128"/>
    </source>
</evidence>